<proteinExistence type="predicted"/>
<accession>A0AA47MHE2</accession>
<feature type="region of interest" description="Disordered" evidence="1">
    <location>
        <begin position="590"/>
        <end position="626"/>
    </location>
</feature>
<dbReference type="Pfam" id="PF08628">
    <property type="entry name" value="Nexin_C"/>
    <property type="match status" value="1"/>
</dbReference>
<dbReference type="GO" id="GO:0005768">
    <property type="term" value="C:endosome"/>
    <property type="evidence" value="ECO:0007669"/>
    <property type="project" value="TreeGrafter"/>
</dbReference>
<dbReference type="Proteomes" id="UP001174136">
    <property type="component" value="Unassembled WGS sequence"/>
</dbReference>
<feature type="domain" description="Sorting nexin C-terminal" evidence="3">
    <location>
        <begin position="766"/>
        <end position="827"/>
    </location>
</feature>
<evidence type="ECO:0000313" key="5">
    <source>
        <dbReference type="Proteomes" id="UP001174136"/>
    </source>
</evidence>
<feature type="region of interest" description="Disordered" evidence="1">
    <location>
        <begin position="797"/>
        <end position="818"/>
    </location>
</feature>
<evidence type="ECO:0000256" key="2">
    <source>
        <dbReference type="SAM" id="SignalP"/>
    </source>
</evidence>
<dbReference type="InterPro" id="IPR013937">
    <property type="entry name" value="Sorting_nexin_C"/>
</dbReference>
<feature type="region of interest" description="Disordered" evidence="1">
    <location>
        <begin position="706"/>
        <end position="727"/>
    </location>
</feature>
<organism evidence="4 5">
    <name type="scientific">Merluccius polli</name>
    <name type="common">Benguela hake</name>
    <name type="synonym">Merluccius cadenati</name>
    <dbReference type="NCBI Taxonomy" id="89951"/>
    <lineage>
        <taxon>Eukaryota</taxon>
        <taxon>Metazoa</taxon>
        <taxon>Chordata</taxon>
        <taxon>Craniata</taxon>
        <taxon>Vertebrata</taxon>
        <taxon>Euteleostomi</taxon>
        <taxon>Actinopterygii</taxon>
        <taxon>Neopterygii</taxon>
        <taxon>Teleostei</taxon>
        <taxon>Neoteleostei</taxon>
        <taxon>Acanthomorphata</taxon>
        <taxon>Zeiogadaria</taxon>
        <taxon>Gadariae</taxon>
        <taxon>Gadiformes</taxon>
        <taxon>Gadoidei</taxon>
        <taxon>Merlucciidae</taxon>
        <taxon>Merluccius</taxon>
    </lineage>
</organism>
<feature type="region of interest" description="Disordered" evidence="1">
    <location>
        <begin position="645"/>
        <end position="691"/>
    </location>
</feature>
<dbReference type="GO" id="GO:0035091">
    <property type="term" value="F:phosphatidylinositol binding"/>
    <property type="evidence" value="ECO:0007669"/>
    <property type="project" value="TreeGrafter"/>
</dbReference>
<feature type="chain" id="PRO_5041324613" description="Sorting nexin C-terminal domain-containing protein" evidence="2">
    <location>
        <begin position="25"/>
        <end position="893"/>
    </location>
</feature>
<feature type="signal peptide" evidence="2">
    <location>
        <begin position="1"/>
        <end position="24"/>
    </location>
</feature>
<feature type="compositionally biased region" description="Basic and acidic residues" evidence="1">
    <location>
        <begin position="707"/>
        <end position="719"/>
    </location>
</feature>
<reference evidence="4" key="1">
    <citation type="journal article" date="2023" name="Front. Mar. Sci.">
        <title>A new Merluccius polli reference genome to investigate the effects of global change in West African waters.</title>
        <authorList>
            <person name="Mateo J.L."/>
            <person name="Blanco-Fernandez C."/>
            <person name="Garcia-Vazquez E."/>
            <person name="Machado-Schiaffino G."/>
        </authorList>
    </citation>
    <scope>NUCLEOTIDE SEQUENCE</scope>
    <source>
        <strain evidence="4">C29</strain>
        <tissue evidence="4">Fin</tissue>
    </source>
</reference>
<name>A0AA47MHE2_MERPO</name>
<keyword evidence="2" id="KW-0732">Signal</keyword>
<feature type="compositionally biased region" description="Polar residues" evidence="1">
    <location>
        <begin position="658"/>
        <end position="668"/>
    </location>
</feature>
<protein>
    <recommendedName>
        <fullName evidence="3">Sorting nexin C-terminal domain-containing protein</fullName>
    </recommendedName>
</protein>
<dbReference type="PANTHER" id="PTHR22775">
    <property type="entry name" value="SORTING NEXIN"/>
    <property type="match status" value="1"/>
</dbReference>
<dbReference type="AlphaFoldDB" id="A0AA47MHE2"/>
<evidence type="ECO:0000256" key="1">
    <source>
        <dbReference type="SAM" id="MobiDB-lite"/>
    </source>
</evidence>
<evidence type="ECO:0000313" key="4">
    <source>
        <dbReference type="EMBL" id="KAK0140124.1"/>
    </source>
</evidence>
<feature type="region of interest" description="Disordered" evidence="1">
    <location>
        <begin position="69"/>
        <end position="93"/>
    </location>
</feature>
<feature type="compositionally biased region" description="Polar residues" evidence="1">
    <location>
        <begin position="600"/>
        <end position="614"/>
    </location>
</feature>
<gene>
    <name evidence="4" type="ORF">N1851_022943</name>
</gene>
<evidence type="ECO:0000259" key="3">
    <source>
        <dbReference type="Pfam" id="PF08628"/>
    </source>
</evidence>
<dbReference type="EMBL" id="JAOPHQ010004269">
    <property type="protein sequence ID" value="KAK0140124.1"/>
    <property type="molecule type" value="Genomic_DNA"/>
</dbReference>
<keyword evidence="5" id="KW-1185">Reference proteome</keyword>
<comment type="caution">
    <text evidence="4">The sequence shown here is derived from an EMBL/GenBank/DDBJ whole genome shotgun (WGS) entry which is preliminary data.</text>
</comment>
<dbReference type="PANTHER" id="PTHR22775:SF48">
    <property type="entry name" value="SORTING NEXIN-25"/>
    <property type="match status" value="1"/>
</dbReference>
<sequence length="893" mass="100049">MSPRRAWLAVVVGLLWYFCDCGQAAVQYLLCVLCCCCSAPRLLLLSDAGRESGTQTDDDAAEEEGLQADVAGEGGLGSDTDGGSPPRADPRDDVSFQLRYPNVKRSLRQVFECAYGQLILPWYCVPEPPECQPLHQSLCREFDLIADRFISSARDFDLCEAVVGSVRILTQHLHNAKTERDPLFGSRAEEMAILRVFSEALVRNLFPDSLCGLDVNRCALNEVVALKGLELLVMWLSDPDHLNQLVVSQLDTAIPTSSVEELCGSDCEGTTFASQGEDSEGELDIEVSYEITEETETSMSHREKMKKRSKKLKAGWTKFVDKVKYKKQKKKRKKMIEQELIFRAMTNQGVSTNEANGCSREGSICSHQDSDMEQGDLENYLANIQEDMMEFKLSYEMWRAGHWTVSIPHVEGEEGELSFTVHLEERDNPENLSWDIRKTYLQVLYFRNRWQDATRLPSITDLDPNSDQEASAELRDEVRASVELFLQELVSDELIGHTQPVFQFLCPLDKLLNEEENGGGVWNLLSGLAYLLTPGQEEEEQNNLNVEASAKVLSSPEPETTGKAFTAVSGKNINSNDIVPALIDSDTDPLATASEEHSKNSGSDSVPNNDSNQNNEDRDEGSSNPLTSHLKIIMKGLSLAKSQESLLSTREASDEEVQTVQLPQQSDHSGALPEDNEAPLSWRHAGGRGNKREKIALRLSNGLPWAKGKEESALPREENPQGQRGQACRENLEATKAVIDLLKEISGNSILLNIFDAILIPVMPILKKKVNTFLSKLMSPTELQMASYIDNMREKQWPPEAAPRPITSRTAEEKQETRERAHQLINAKFSSYLILKKTDVENVFRLFQHSEENKKLVYMLLSFLLKEFLPHEDALNVSAIYLQRINNNNSSSN</sequence>